<evidence type="ECO:0000256" key="5">
    <source>
        <dbReference type="ARBA" id="ARBA00022723"/>
    </source>
</evidence>
<dbReference type="InterPro" id="IPR023754">
    <property type="entry name" value="HemeA_Synthase_type2"/>
</dbReference>
<dbReference type="GO" id="GO:0046872">
    <property type="term" value="F:metal ion binding"/>
    <property type="evidence" value="ECO:0007669"/>
    <property type="project" value="UniProtKB-KW"/>
</dbReference>
<evidence type="ECO:0000256" key="1">
    <source>
        <dbReference type="ARBA" id="ARBA00001970"/>
    </source>
</evidence>
<dbReference type="GO" id="GO:0016653">
    <property type="term" value="F:oxidoreductase activity, acting on NAD(P)H, heme protein as acceptor"/>
    <property type="evidence" value="ECO:0007669"/>
    <property type="project" value="TreeGrafter"/>
</dbReference>
<feature type="transmembrane region" description="Helical" evidence="13">
    <location>
        <begin position="328"/>
        <end position="346"/>
    </location>
</feature>
<feature type="transmembrane region" description="Helical" evidence="13">
    <location>
        <begin position="7"/>
        <end position="26"/>
    </location>
</feature>
<evidence type="ECO:0000256" key="3">
    <source>
        <dbReference type="ARBA" id="ARBA00022475"/>
    </source>
</evidence>
<evidence type="ECO:0000313" key="15">
    <source>
        <dbReference type="Proteomes" id="UP000422744"/>
    </source>
</evidence>
<keyword evidence="8 13" id="KW-0408">Iron</keyword>
<gene>
    <name evidence="13" type="primary">ctaA</name>
    <name evidence="14" type="ORF">E0495_00955</name>
</gene>
<evidence type="ECO:0000256" key="10">
    <source>
        <dbReference type="ARBA" id="ARBA00023136"/>
    </source>
</evidence>
<dbReference type="GO" id="GO:0005886">
    <property type="term" value="C:plasma membrane"/>
    <property type="evidence" value="ECO:0007669"/>
    <property type="project" value="UniProtKB-SubCell"/>
</dbReference>
<feature type="binding site" description="axial binding residue" evidence="13">
    <location>
        <position position="330"/>
    </location>
    <ligand>
        <name>heme</name>
        <dbReference type="ChEBI" id="CHEBI:30413"/>
    </ligand>
    <ligandPart>
        <name>Fe</name>
        <dbReference type="ChEBI" id="CHEBI:18248"/>
    </ligandPart>
</feature>
<dbReference type="EMBL" id="CP037426">
    <property type="protein sequence ID" value="QGT16912.1"/>
    <property type="molecule type" value="Genomic_DNA"/>
</dbReference>
<feature type="transmembrane region" description="Helical" evidence="13">
    <location>
        <begin position="151"/>
        <end position="173"/>
    </location>
</feature>
<evidence type="ECO:0000313" key="14">
    <source>
        <dbReference type="EMBL" id="QGT16912.1"/>
    </source>
</evidence>
<protein>
    <recommendedName>
        <fullName evidence="13">Heme A synthase</fullName>
        <shortName evidence="13">HAS</shortName>
        <ecNumber evidence="13">1.17.99.9</ecNumber>
    </recommendedName>
    <alternativeName>
        <fullName evidence="13">Cytochrome aa3-controlling protein</fullName>
    </alternativeName>
</protein>
<dbReference type="AlphaFoldDB" id="A0A6I6CRL6"/>
<feature type="transmembrane region" description="Helical" evidence="13">
    <location>
        <begin position="91"/>
        <end position="109"/>
    </location>
</feature>
<keyword evidence="3 13" id="KW-1003">Cell membrane</keyword>
<comment type="pathway">
    <text evidence="11 13">Porphyrin-containing compound metabolism; heme A biosynthesis; heme A from heme O: step 1/1.</text>
</comment>
<keyword evidence="9 13" id="KW-0350">Heme biosynthesis</keyword>
<evidence type="ECO:0000256" key="6">
    <source>
        <dbReference type="ARBA" id="ARBA00022989"/>
    </source>
</evidence>
<evidence type="ECO:0000256" key="11">
    <source>
        <dbReference type="ARBA" id="ARBA00044501"/>
    </source>
</evidence>
<feature type="transmembrane region" description="Helical" evidence="13">
    <location>
        <begin position="121"/>
        <end position="139"/>
    </location>
</feature>
<evidence type="ECO:0000256" key="12">
    <source>
        <dbReference type="ARBA" id="ARBA00048044"/>
    </source>
</evidence>
<keyword evidence="5 13" id="KW-0479">Metal-binding</keyword>
<feature type="transmembrane region" description="Helical" evidence="13">
    <location>
        <begin position="353"/>
        <end position="376"/>
    </location>
</feature>
<comment type="catalytic activity">
    <reaction evidence="12">
        <text>Fe(II)-heme o + 2 A + H2O = Fe(II)-heme a + 2 AH2</text>
        <dbReference type="Rhea" id="RHEA:63388"/>
        <dbReference type="ChEBI" id="CHEBI:13193"/>
        <dbReference type="ChEBI" id="CHEBI:15377"/>
        <dbReference type="ChEBI" id="CHEBI:17499"/>
        <dbReference type="ChEBI" id="CHEBI:60530"/>
        <dbReference type="ChEBI" id="CHEBI:61715"/>
        <dbReference type="EC" id="1.17.99.9"/>
    </reaction>
    <physiologicalReaction direction="left-to-right" evidence="12">
        <dbReference type="Rhea" id="RHEA:63389"/>
    </physiologicalReaction>
</comment>
<dbReference type="InterPro" id="IPR003780">
    <property type="entry name" value="COX15/CtaA_fam"/>
</dbReference>
<evidence type="ECO:0000256" key="8">
    <source>
        <dbReference type="ARBA" id="ARBA00023004"/>
    </source>
</evidence>
<reference evidence="14 15" key="1">
    <citation type="submission" date="2019-03" db="EMBL/GenBank/DDBJ databases">
        <title>Wolbachia endosymbiont of Haematobia irritans wIrr.</title>
        <authorList>
            <person name="Parry R.H."/>
            <person name="Asgari S."/>
        </authorList>
    </citation>
    <scope>NUCLEOTIDE SEQUENCE [LARGE SCALE GENOMIC DNA]</scope>
    <source>
        <strain evidence="15">wIrr</strain>
    </source>
</reference>
<comment type="cofactor">
    <cofactor evidence="1 13">
        <name>heme b</name>
        <dbReference type="ChEBI" id="CHEBI:60344"/>
    </cofactor>
</comment>
<comment type="subunit">
    <text evidence="13">Interacts with CtaB.</text>
</comment>
<name>A0A6I6CRL6_WOLPI</name>
<feature type="binding site" description="axial binding residue" evidence="13">
    <location>
        <position position="384"/>
    </location>
    <ligand>
        <name>heme</name>
        <dbReference type="ChEBI" id="CHEBI:30413"/>
    </ligand>
    <ligandPart>
        <name>Fe</name>
        <dbReference type="ChEBI" id="CHEBI:18248"/>
    </ligandPart>
</feature>
<evidence type="ECO:0000256" key="13">
    <source>
        <dbReference type="HAMAP-Rule" id="MF_01665"/>
    </source>
</evidence>
<keyword evidence="10 13" id="KW-0472">Membrane</keyword>
<keyword evidence="7 13" id="KW-0560">Oxidoreductase</keyword>
<dbReference type="GO" id="GO:0120547">
    <property type="term" value="F:heme A synthase activity"/>
    <property type="evidence" value="ECO:0007669"/>
    <property type="project" value="UniProtKB-EC"/>
</dbReference>
<dbReference type="GO" id="GO:0006784">
    <property type="term" value="P:heme A biosynthetic process"/>
    <property type="evidence" value="ECO:0007669"/>
    <property type="project" value="UniProtKB-UniRule"/>
</dbReference>
<evidence type="ECO:0000256" key="7">
    <source>
        <dbReference type="ARBA" id="ARBA00023002"/>
    </source>
</evidence>
<comment type="function">
    <text evidence="13">Catalyzes the conversion of heme O to heme A by two successive hydroxylations of the methyl group at C8. The first hydroxylation forms heme I, the second hydroxylation results in an unstable dihydroxymethyl group, which spontaneously dehydrates, resulting in the formyl group of heme A.</text>
</comment>
<keyword evidence="6 13" id="KW-1133">Transmembrane helix</keyword>
<dbReference type="InterPro" id="IPR014070">
    <property type="entry name" value="WPE_wolbac"/>
</dbReference>
<dbReference type="UniPathway" id="UPA00269">
    <property type="reaction ID" value="UER00713"/>
</dbReference>
<comment type="subcellular location">
    <subcellularLocation>
        <location evidence="13">Cell membrane</location>
        <topology evidence="13">Multi-pass membrane protein</topology>
    </subcellularLocation>
    <subcellularLocation>
        <location evidence="2">Membrane</location>
        <topology evidence="2">Multi-pass membrane protein</topology>
    </subcellularLocation>
</comment>
<evidence type="ECO:0000256" key="4">
    <source>
        <dbReference type="ARBA" id="ARBA00022692"/>
    </source>
</evidence>
<evidence type="ECO:0000256" key="9">
    <source>
        <dbReference type="ARBA" id="ARBA00023133"/>
    </source>
</evidence>
<sequence length="416" mass="47545">MEAKPVAIWLFLCSVMVILMVGIGGFTRLSKAGLSITEWKPITGTLPPLSEQDWLQEKLKYEATPEYKALNYGISMEEFRAIYLIEYVHRLVARLTGLVFVLPFIYFILRRKISKKVVIKLCVALLFGALQAFAGWYMVKSGLVTEPHVSHYRLALHLLLALIIFALLSYQFFDYQIWIPVLRTQLYEHCSIRVIFTKKDVIPVPRHWDPENLTLNKWLHSKSWIPVSATFMTPFAVQFIFKSKRSYSCVSATRMTGFQSTNSSIYYTILILILIVIQIIFGAFVAGLNAGLIYNTFPLMDGQVVPEDLFFLQPIWLNIFENRATVQFIHRALALLILTLVVILTVKNASVKPVYIMLLSIIIQIILGVVTLLLHIPIAIAIAHQVFSFILFGSSLYFLCYLRKQTTSPICTFFPS</sequence>
<feature type="transmembrane region" description="Helical" evidence="13">
    <location>
        <begin position="264"/>
        <end position="294"/>
    </location>
</feature>
<dbReference type="Proteomes" id="UP000422744">
    <property type="component" value="Chromosome"/>
</dbReference>
<dbReference type="NCBIfam" id="TIGR02697">
    <property type="entry name" value="WPE_wolbac"/>
    <property type="match status" value="1"/>
</dbReference>
<dbReference type="PANTHER" id="PTHR23289">
    <property type="entry name" value="CYTOCHROME C OXIDASE ASSEMBLY PROTEIN COX15"/>
    <property type="match status" value="1"/>
</dbReference>
<feature type="transmembrane region" description="Helical" evidence="13">
    <location>
        <begin position="382"/>
        <end position="402"/>
    </location>
</feature>
<organism evidence="14 15">
    <name type="scientific">Wolbachia pipientis</name>
    <dbReference type="NCBI Taxonomy" id="955"/>
    <lineage>
        <taxon>Bacteria</taxon>
        <taxon>Pseudomonadati</taxon>
        <taxon>Pseudomonadota</taxon>
        <taxon>Alphaproteobacteria</taxon>
        <taxon>Rickettsiales</taxon>
        <taxon>Anaplasmataceae</taxon>
        <taxon>Wolbachieae</taxon>
        <taxon>Wolbachia</taxon>
    </lineage>
</organism>
<comment type="similarity">
    <text evidence="13">Belongs to the COX15/CtaA family. Type 2 subfamily.</text>
</comment>
<accession>A0A6I6CRL6</accession>
<dbReference type="HAMAP" id="MF_01665">
    <property type="entry name" value="HemeA_synth_type2"/>
    <property type="match status" value="1"/>
</dbReference>
<keyword evidence="4 13" id="KW-0812">Transmembrane</keyword>
<evidence type="ECO:0000256" key="2">
    <source>
        <dbReference type="ARBA" id="ARBA00004141"/>
    </source>
</evidence>
<dbReference type="EC" id="1.17.99.9" evidence="13"/>
<dbReference type="PANTHER" id="PTHR23289:SF2">
    <property type="entry name" value="CYTOCHROME C OXIDASE ASSEMBLY PROTEIN COX15 HOMOLOG"/>
    <property type="match status" value="1"/>
</dbReference>
<dbReference type="Pfam" id="PF02628">
    <property type="entry name" value="COX15-CtaA"/>
    <property type="match status" value="2"/>
</dbReference>
<proteinExistence type="inferred from homology"/>